<evidence type="ECO:0000256" key="1">
    <source>
        <dbReference type="SAM" id="Coils"/>
    </source>
</evidence>
<name>A0ABQ7I2T3_9MICR</name>
<dbReference type="PANTHER" id="PTHR12747:SF0">
    <property type="entry name" value="ELONGATOR COMPLEX PROTEIN 1"/>
    <property type="match status" value="1"/>
</dbReference>
<reference evidence="2 3" key="1">
    <citation type="submission" date="2019-01" db="EMBL/GenBank/DDBJ databases">
        <title>Genomes sequencing and comparative genomics of infectious freshwater microsporidia, Cucumispora dikerogammari and Thelohania contejeani.</title>
        <authorList>
            <person name="Cormier A."/>
            <person name="Giraud I."/>
            <person name="Wattier R."/>
            <person name="Teixeira M."/>
            <person name="Grandjean F."/>
            <person name="Rigaud T."/>
            <person name="Cordaux R."/>
        </authorList>
    </citation>
    <scope>NUCLEOTIDE SEQUENCE [LARGE SCALE GENOMIC DNA]</scope>
    <source>
        <strain evidence="2">T1</strain>
        <tissue evidence="2">Spores</tissue>
    </source>
</reference>
<accession>A0ABQ7I2T3</accession>
<proteinExistence type="predicted"/>
<organism evidence="2 3">
    <name type="scientific">Astathelohania contejeani</name>
    <dbReference type="NCBI Taxonomy" id="164912"/>
    <lineage>
        <taxon>Eukaryota</taxon>
        <taxon>Fungi</taxon>
        <taxon>Fungi incertae sedis</taxon>
        <taxon>Microsporidia</taxon>
        <taxon>Astathelohaniidae</taxon>
        <taxon>Astathelohania</taxon>
    </lineage>
</organism>
<keyword evidence="1" id="KW-0175">Coiled coil</keyword>
<comment type="caution">
    <text evidence="2">The sequence shown here is derived from an EMBL/GenBank/DDBJ whole genome shotgun (WGS) entry which is preliminary data.</text>
</comment>
<dbReference type="EMBL" id="SBIQ01000004">
    <property type="protein sequence ID" value="KAF7684701.1"/>
    <property type="molecule type" value="Genomic_DNA"/>
</dbReference>
<dbReference type="Proteomes" id="UP001516464">
    <property type="component" value="Unassembled WGS sequence"/>
</dbReference>
<protein>
    <submittedName>
        <fullName evidence="2">Elongator complex protein 1</fullName>
    </submittedName>
</protein>
<dbReference type="PANTHER" id="PTHR12747">
    <property type="entry name" value="ELONGATOR COMPLEX PROTEIN 1"/>
    <property type="match status" value="1"/>
</dbReference>
<gene>
    <name evidence="2" type="primary">ELP1</name>
    <name evidence="2" type="ORF">TCON_0117</name>
</gene>
<evidence type="ECO:0000313" key="2">
    <source>
        <dbReference type="EMBL" id="KAF7684701.1"/>
    </source>
</evidence>
<evidence type="ECO:0000313" key="3">
    <source>
        <dbReference type="Proteomes" id="UP001516464"/>
    </source>
</evidence>
<keyword evidence="3" id="KW-1185">Reference proteome</keyword>
<sequence>MYNFFINQITEDLYETENIKISGEYKCIYNKIIYKDKTYHIPAHPDIFIILTHMFVLTFDSTIVTISKRDSELETVGKFKNKIMHLKFNKKEDLCALITANNELVLLNEYFELLSIITLPETVVNIEWAEEDVGILLTSGKIQIYNKNLKLRGESENIYSGVIRWRSKYNTFISQSSIGLCFIEPNGLMHGEPLPFKNKVIDLKQITDELLLVVYEENNALYFNLYYFKNYNWKLKIKKKLDNESELLYANEYHILFKSRNKVITYGINRIISESDGFVYVVDGDDLLLTNFNKQIIPPPFFYKKIKLGNIQQITAYKNKVCIVLEEIIIILKDLEIKKTIPIHEEIIGILLIQEDIYIKTMKGIYKIQENELYASNMKMYDYLNRTGFITEEGYLNYNGKYLLDSKNIKEYVKKYVKEYNENSITSFYITEEYCIYTTKNKLIISGLDSSLKGDIYTIENNSKLISVIGPKLILLVPRGNLEILTPKIFIKKEIKKLIDEEKYKEAINLCTIHCISSDIFSGQRINMRKFIDEIDDNESFIRFYTGIFDESKVEIIYDDIRDDYLTCAINNKIKERVEIVEMKKITELLLSMLDLKKHFKSMIYILYLNKRLDLALEISRPNIADGIKYMLTLVSPDDVIREAMGLYDDELVYAVSELVGKDRNEYRDFFKTLDGMEENMKRFTINNYIIRRERALYYLSKTNKLEMERNYIIKNNLFEYSLKLNPEFPREINYYYLLYGEHLTEEKALEIYEKRGMYYEAKHIAYNLGLYEKAYELNKTDEEVEKEEFNKKILNKLIENKKYILAALILCNDLKREDEAIDYFVEGFELSLGYDLFKKKYFGTDKEKSKLKEFKEKCKKATKNKLSELSNLENEYTKYLNRLKDVRERISENITFMSETSFSYSSSRKSKKKSVKLKDRGRYEEEFVVDKINEISLRIKNWGMIASISVMEELGLEYKLMEEAWERVKELVRNNYDWVYEMTERGFDPNRPVIEKIDKL</sequence>
<feature type="coiled-coil region" evidence="1">
    <location>
        <begin position="845"/>
        <end position="890"/>
    </location>
</feature>
<dbReference type="InterPro" id="IPR006849">
    <property type="entry name" value="Elp1"/>
</dbReference>